<dbReference type="PROSITE" id="PS50994">
    <property type="entry name" value="INTEGRASE"/>
    <property type="match status" value="1"/>
</dbReference>
<evidence type="ECO:0000313" key="10">
    <source>
        <dbReference type="Proteomes" id="UP000813463"/>
    </source>
</evidence>
<dbReference type="Pfam" id="PF17917">
    <property type="entry name" value="RT_RNaseH"/>
    <property type="match status" value="1"/>
</dbReference>
<keyword evidence="10" id="KW-1185">Reference proteome</keyword>
<dbReference type="Gene3D" id="3.30.70.270">
    <property type="match status" value="2"/>
</dbReference>
<organism evidence="10 11">
    <name type="scientific">Spinacia oleracea</name>
    <name type="common">Spinach</name>
    <dbReference type="NCBI Taxonomy" id="3562"/>
    <lineage>
        <taxon>Eukaryota</taxon>
        <taxon>Viridiplantae</taxon>
        <taxon>Streptophyta</taxon>
        <taxon>Embryophyta</taxon>
        <taxon>Tracheophyta</taxon>
        <taxon>Spermatophyta</taxon>
        <taxon>Magnoliopsida</taxon>
        <taxon>eudicotyledons</taxon>
        <taxon>Gunneridae</taxon>
        <taxon>Pentapetalae</taxon>
        <taxon>Caryophyllales</taxon>
        <taxon>Chenopodiaceae</taxon>
        <taxon>Chenopodioideae</taxon>
        <taxon>Anserineae</taxon>
        <taxon>Spinacia</taxon>
    </lineage>
</organism>
<dbReference type="InterPro" id="IPR021109">
    <property type="entry name" value="Peptidase_aspartic_dom_sf"/>
</dbReference>
<dbReference type="RefSeq" id="XP_056685921.1">
    <property type="nucleotide sequence ID" value="XM_056829943.1"/>
</dbReference>
<evidence type="ECO:0000256" key="4">
    <source>
        <dbReference type="ARBA" id="ARBA00022722"/>
    </source>
</evidence>
<sequence>MLPRSQPPSPSTIPPPSTTLLTKGKGKVSSYNTMPPNTSFCDVCGGHDHLPNMCHLLQNMSYVEHDPSYENEFDVEYDNALNERSRYDGPQIPNFNRQQGPRGPSTNSYQGLTFQGGGFDHQNRGNYTGQSYQGHASCGQPYGYGHQSQYNEGSYGSNHQVGGGYNYGYVHNRGTSSGGYQMNPGNQYGNSQYPPPGFNGSRPHGTQLPLNSSLSNAPSPLPPPKSNLETLMESFVGAQAKKNVEFEDGIKQSNIHLKMIETQLAQLASSINQNQTYPNLPSQGHDSKKQMNAIVTRSGKGMNDGATSREVPKSNVGNKRVVGDLGEDEEEHVVSQREVETDDLRPREATPLQPIIPKLPFPQRNDKQVAVTIPFTDAIKQMPTYSRFLKEILSGKRDCDVKETVNLTENYSAIILNQMPPKLKDPGSFSIPCAIKNLEISNALCDLGASVSLMPYSVFTKLEVGDLVPTNITLQLADRSVKYPTGKIEDVPLRVGKFVIPVDFVVLDIDEDVHVPIILGRPFLATAGAIIDVKQGKITLKVGKDSLVFDLNKTMWYPSSTNEKYFLVDSFDPLVHDMHEHLLTTNDPLELAILNREGLGDVGVEAANYKEFLDSTPPCAQSEQCLILLDREEVSDDHERRIGKEAPKVELKPLPSSLRYVLLGPNSSYPVIINSSLDDEQVLKLTNVLKRHQSALGYTIGDLNGVSPKLCMHHIELEDNAVPHRERQRKLNPPMGEEDPIWEMQWRFQRCMMSIFGDILEEEIEVFMDDFSVGGGSYDECLLNLEKYLERCEKVHLVLNWVKCHFMVQEGIVLGHKVSNLGIEVDKAKIEVIEKLPPPVNVKGVRSFLGHAGFYRRFIKDFSLLAWPLTNLLQKECDFHFDDACHDAFNKLKSALISTPIVQAPDWSLPFELMCDARDYSIGGVLGQRKDKNLHVIYYMSKALNQAQSNYTTTEKEFLAIVHAFEKFRPYLVGSKTIVYTDHVAIRYLMAKKESKPRLIRWVLLLQEFDIEIRDKKGAENVVADHLSRIELCDMEVDEVLIEDALRDDVLYAIHDAKKYVWDEPLMYRRGANGLLRKCVPNDEVGSVLHMCHSSPCGGHMGGDKTASKVLQSLLWWPTLFCDAWAFVKSCDRCQRTGNISKRHEMPQNPILELKVFDVWGIDFMGPFPSSYGNLYILVAVDYVSKWAEAIASPTNDHKVVDNLFKKIIFPRFGVPRAVISDGGSHFAHGKFKALLRKYGVHHKVGLAYHPQTSGQVEVTNREIKSILEKTVAKTRKD</sequence>
<feature type="compositionally biased region" description="Low complexity" evidence="8">
    <location>
        <begin position="208"/>
        <end position="218"/>
    </location>
</feature>
<protein>
    <recommendedName>
        <fullName evidence="1">RNA-directed DNA polymerase</fullName>
        <ecNumber evidence="1">2.7.7.49</ecNumber>
    </recommendedName>
</protein>
<dbReference type="InterPro" id="IPR001584">
    <property type="entry name" value="Integrase_cat-core"/>
</dbReference>
<dbReference type="EC" id="2.7.7.49" evidence="1"/>
<dbReference type="SUPFAM" id="SSF56672">
    <property type="entry name" value="DNA/RNA polymerases"/>
    <property type="match status" value="1"/>
</dbReference>
<dbReference type="PANTHER" id="PTHR37984">
    <property type="entry name" value="PROTEIN CBG26694"/>
    <property type="match status" value="1"/>
</dbReference>
<keyword evidence="6" id="KW-0378">Hydrolase</keyword>
<feature type="region of interest" description="Disordered" evidence="8">
    <location>
        <begin position="86"/>
        <end position="109"/>
    </location>
</feature>
<dbReference type="Gene3D" id="1.10.340.70">
    <property type="match status" value="1"/>
</dbReference>
<proteinExistence type="predicted"/>
<reference evidence="10" key="1">
    <citation type="journal article" date="2021" name="Nat. Commun.">
        <title>Genomic analyses provide insights into spinach domestication and the genetic basis of agronomic traits.</title>
        <authorList>
            <person name="Cai X."/>
            <person name="Sun X."/>
            <person name="Xu C."/>
            <person name="Sun H."/>
            <person name="Wang X."/>
            <person name="Ge C."/>
            <person name="Zhang Z."/>
            <person name="Wang Q."/>
            <person name="Fei Z."/>
            <person name="Jiao C."/>
            <person name="Wang Q."/>
        </authorList>
    </citation>
    <scope>NUCLEOTIDE SEQUENCE [LARGE SCALE GENOMIC DNA]</scope>
    <source>
        <strain evidence="10">cv. Varoflay</strain>
    </source>
</reference>
<evidence type="ECO:0000256" key="5">
    <source>
        <dbReference type="ARBA" id="ARBA00022759"/>
    </source>
</evidence>
<feature type="compositionally biased region" description="Polar residues" evidence="8">
    <location>
        <begin position="93"/>
        <end position="109"/>
    </location>
</feature>
<evidence type="ECO:0000256" key="3">
    <source>
        <dbReference type="ARBA" id="ARBA00022695"/>
    </source>
</evidence>
<reference evidence="11" key="2">
    <citation type="submission" date="2025-08" db="UniProtKB">
        <authorList>
            <consortium name="RefSeq"/>
        </authorList>
    </citation>
    <scope>IDENTIFICATION</scope>
    <source>
        <tissue evidence="11">Leaf</tissue>
    </source>
</reference>
<dbReference type="SUPFAM" id="SSF53098">
    <property type="entry name" value="Ribonuclease H-like"/>
    <property type="match status" value="1"/>
</dbReference>
<gene>
    <name evidence="11" type="primary">LOC130461755</name>
</gene>
<dbReference type="InterPro" id="IPR036397">
    <property type="entry name" value="RNaseH_sf"/>
</dbReference>
<evidence type="ECO:0000256" key="1">
    <source>
        <dbReference type="ARBA" id="ARBA00012493"/>
    </source>
</evidence>
<keyword evidence="3" id="KW-0548">Nucleotidyltransferase</keyword>
<dbReference type="Pfam" id="PF00665">
    <property type="entry name" value="rve"/>
    <property type="match status" value="1"/>
</dbReference>
<dbReference type="Gene3D" id="3.30.420.10">
    <property type="entry name" value="Ribonuclease H-like superfamily/Ribonuclease H"/>
    <property type="match status" value="1"/>
</dbReference>
<dbReference type="InterPro" id="IPR012337">
    <property type="entry name" value="RNaseH-like_sf"/>
</dbReference>
<feature type="region of interest" description="Disordered" evidence="8">
    <location>
        <begin position="298"/>
        <end position="320"/>
    </location>
</feature>
<dbReference type="Gene3D" id="2.40.70.10">
    <property type="entry name" value="Acid Proteases"/>
    <property type="match status" value="1"/>
</dbReference>
<feature type="domain" description="Integrase catalytic" evidence="9">
    <location>
        <begin position="1146"/>
        <end position="1278"/>
    </location>
</feature>
<dbReference type="Pfam" id="PF13650">
    <property type="entry name" value="Asp_protease_2"/>
    <property type="match status" value="1"/>
</dbReference>
<dbReference type="InterPro" id="IPR050951">
    <property type="entry name" value="Retrovirus_Pol_polyprotein"/>
</dbReference>
<name>A0ABM3QRD0_SPIOL</name>
<dbReference type="PANTHER" id="PTHR37984:SF5">
    <property type="entry name" value="PROTEIN NYNRIN-LIKE"/>
    <property type="match status" value="1"/>
</dbReference>
<feature type="region of interest" description="Disordered" evidence="8">
    <location>
        <begin position="1"/>
        <end position="28"/>
    </location>
</feature>
<dbReference type="GeneID" id="130461755"/>
<evidence type="ECO:0000256" key="6">
    <source>
        <dbReference type="ARBA" id="ARBA00022801"/>
    </source>
</evidence>
<feature type="compositionally biased region" description="Polar residues" evidence="8">
    <location>
        <begin position="176"/>
        <end position="192"/>
    </location>
</feature>
<keyword evidence="5" id="KW-0255">Endonuclease</keyword>
<evidence type="ECO:0000259" key="9">
    <source>
        <dbReference type="PROSITE" id="PS50994"/>
    </source>
</evidence>
<dbReference type="InterPro" id="IPR043128">
    <property type="entry name" value="Rev_trsase/Diguanyl_cyclase"/>
</dbReference>
<keyword evidence="2" id="KW-0808">Transferase</keyword>
<dbReference type="InterPro" id="IPR041588">
    <property type="entry name" value="Integrase_H2C2"/>
</dbReference>
<evidence type="ECO:0000256" key="8">
    <source>
        <dbReference type="SAM" id="MobiDB-lite"/>
    </source>
</evidence>
<dbReference type="CDD" id="cd00303">
    <property type="entry name" value="retropepsin_like"/>
    <property type="match status" value="1"/>
</dbReference>
<keyword evidence="4" id="KW-0540">Nuclease</keyword>
<dbReference type="CDD" id="cd09274">
    <property type="entry name" value="RNase_HI_RT_Ty3"/>
    <property type="match status" value="1"/>
</dbReference>
<evidence type="ECO:0000256" key="7">
    <source>
        <dbReference type="ARBA" id="ARBA00022918"/>
    </source>
</evidence>
<dbReference type="InterPro" id="IPR043502">
    <property type="entry name" value="DNA/RNA_pol_sf"/>
</dbReference>
<evidence type="ECO:0000313" key="11">
    <source>
        <dbReference type="RefSeq" id="XP_056685921.1"/>
    </source>
</evidence>
<dbReference type="Pfam" id="PF17921">
    <property type="entry name" value="Integrase_H2C2"/>
    <property type="match status" value="1"/>
</dbReference>
<dbReference type="InterPro" id="IPR041373">
    <property type="entry name" value="RT_RNaseH"/>
</dbReference>
<evidence type="ECO:0000256" key="2">
    <source>
        <dbReference type="ARBA" id="ARBA00022679"/>
    </source>
</evidence>
<dbReference type="Proteomes" id="UP000813463">
    <property type="component" value="Chromosome 5"/>
</dbReference>
<keyword evidence="7" id="KW-0695">RNA-directed DNA polymerase</keyword>
<accession>A0ABM3QRD0</accession>
<feature type="region of interest" description="Disordered" evidence="8">
    <location>
        <begin position="176"/>
        <end position="224"/>
    </location>
</feature>
<feature type="compositionally biased region" description="Pro residues" evidence="8">
    <location>
        <begin position="1"/>
        <end position="17"/>
    </location>
</feature>